<keyword evidence="1" id="KW-0812">Transmembrane</keyword>
<dbReference type="STRING" id="1044.EH31_07545"/>
<evidence type="ECO:0008006" key="4">
    <source>
        <dbReference type="Google" id="ProtNLM"/>
    </source>
</evidence>
<feature type="transmembrane region" description="Helical" evidence="1">
    <location>
        <begin position="119"/>
        <end position="139"/>
    </location>
</feature>
<feature type="transmembrane region" description="Helical" evidence="1">
    <location>
        <begin position="350"/>
        <end position="368"/>
    </location>
</feature>
<dbReference type="Proteomes" id="UP000027647">
    <property type="component" value="Unassembled WGS sequence"/>
</dbReference>
<evidence type="ECO:0000313" key="2">
    <source>
        <dbReference type="EMBL" id="KEO90882.1"/>
    </source>
</evidence>
<feature type="transmembrane region" description="Helical" evidence="1">
    <location>
        <begin position="173"/>
        <end position="202"/>
    </location>
</feature>
<dbReference type="EMBL" id="JMIW01000002">
    <property type="protein sequence ID" value="KEO90882.1"/>
    <property type="molecule type" value="Genomic_DNA"/>
</dbReference>
<dbReference type="OrthoDB" id="7714635at2"/>
<accession>A0A074MYZ8</accession>
<feature type="transmembrane region" description="Helical" evidence="1">
    <location>
        <begin position="95"/>
        <end position="113"/>
    </location>
</feature>
<protein>
    <recommendedName>
        <fullName evidence="4">Glycosyltransferase RgtA/B/C/D-like domain-containing protein</fullName>
    </recommendedName>
</protein>
<dbReference type="AlphaFoldDB" id="A0A074MYZ8"/>
<keyword evidence="3" id="KW-1185">Reference proteome</keyword>
<gene>
    <name evidence="2" type="ORF">EH31_07545</name>
</gene>
<dbReference type="eggNOG" id="ENOG502ZC3Q">
    <property type="taxonomic scope" value="Bacteria"/>
</dbReference>
<feature type="transmembrane region" description="Helical" evidence="1">
    <location>
        <begin position="299"/>
        <end position="318"/>
    </location>
</feature>
<proteinExistence type="predicted"/>
<comment type="caution">
    <text evidence="2">The sequence shown here is derived from an EMBL/GenBank/DDBJ whole genome shotgun (WGS) entry which is preliminary data.</text>
</comment>
<feature type="transmembrane region" description="Helical" evidence="1">
    <location>
        <begin position="214"/>
        <end position="234"/>
    </location>
</feature>
<sequence>MTAAAIEQPEAPRSPFDGLLSKTSTLWVYALLVFLAALHLHLALTRSINWDEFWHYGLVETIARGDSFQPLQTLFVRLFSWWLPQTPGNEIDHIITARLFMLGFTGIAAFATYKVARRITGHTGACLAVAAYLGGGFVLNHATSFRIDPMVAASLSSALAIAMHSRLRAGSLVAMGMLIALSAMFTIKFVLWLPAFAGVALWRWEEEGFEWTYVLRWVGAGLVALAGFAILFALHSWPLESSASVASPTSYAGGSAAKMFGILHSPYLPMTKEAVLFALPLAAAVIAAPFLIAKSDLPLAKRTAVFALWLPVLTPLFYHNSAPYFYVFILPPVAVAASVSLAFAAKRYGAGPISGIIALFSLVVWFGGEAPVKEKQHTLLNAVHATFEEPVAYFDCCAMVGSFRQMNGFLTPWGLEGYRNSGVPRFKQAMEQGPVPLLLDNEQMFAPLFSGAANDAFHPKDAQALRSNYRRFWGDIFIAGRNLAPGETIAWNVLVPGTYTVSDAMVIDGRQVAAGAQVELSRGLIEIRNLSSEQANLTWGRDTRVPDAPPVQDYWGGF</sequence>
<dbReference type="RefSeq" id="WP_034959332.1">
    <property type="nucleotide sequence ID" value="NZ_JMIW01000002.1"/>
</dbReference>
<feature type="transmembrane region" description="Helical" evidence="1">
    <location>
        <begin position="26"/>
        <end position="44"/>
    </location>
</feature>
<feature type="transmembrane region" description="Helical" evidence="1">
    <location>
        <begin position="274"/>
        <end position="292"/>
    </location>
</feature>
<organism evidence="2 3">
    <name type="scientific">Erythrobacter longus</name>
    <dbReference type="NCBI Taxonomy" id="1044"/>
    <lineage>
        <taxon>Bacteria</taxon>
        <taxon>Pseudomonadati</taxon>
        <taxon>Pseudomonadota</taxon>
        <taxon>Alphaproteobacteria</taxon>
        <taxon>Sphingomonadales</taxon>
        <taxon>Erythrobacteraceae</taxon>
        <taxon>Erythrobacter/Porphyrobacter group</taxon>
        <taxon>Erythrobacter</taxon>
    </lineage>
</organism>
<keyword evidence="1" id="KW-1133">Transmembrane helix</keyword>
<evidence type="ECO:0000313" key="3">
    <source>
        <dbReference type="Proteomes" id="UP000027647"/>
    </source>
</evidence>
<reference evidence="2 3" key="1">
    <citation type="submission" date="2014-04" db="EMBL/GenBank/DDBJ databases">
        <title>A comprehensive comparison of genomes of Erythrobacter spp. strains.</title>
        <authorList>
            <person name="Zheng Q."/>
        </authorList>
    </citation>
    <scope>NUCLEOTIDE SEQUENCE [LARGE SCALE GENOMIC DNA]</scope>
    <source>
        <strain evidence="2 3">DSM 6997</strain>
    </source>
</reference>
<keyword evidence="1" id="KW-0472">Membrane</keyword>
<name>A0A074MYZ8_ERYLO</name>
<evidence type="ECO:0000256" key="1">
    <source>
        <dbReference type="SAM" id="Phobius"/>
    </source>
</evidence>